<evidence type="ECO:0000256" key="2">
    <source>
        <dbReference type="ARBA" id="ARBA00022679"/>
    </source>
</evidence>
<proteinExistence type="predicted"/>
<dbReference type="SUPFAM" id="SSF56399">
    <property type="entry name" value="ADP-ribosylation"/>
    <property type="match status" value="1"/>
</dbReference>
<protein>
    <submittedName>
        <fullName evidence="6">Uncharacterized protein</fullName>
    </submittedName>
</protein>
<sequence length="571" mass="60289">MALAQPLLYPLLQPKGEAGDGDDLLDQYRRAELQTLAKTNPLVCAALTVIEGLKNIVETCLVCGDQIQGHTVSMPTVCHQRLCTSTSRVLERRKRWTFEFHQAQSPTMSPARQVVRKKLFEAPSDIVLVSPAGGVEGQVLNNGEVVELLINLFRRALEGTRPELGFPDAVFGLRGTGRKRTKSVIEKVRLVLNALPSVADMQRCIRGEGSLGNEEKKNDSIGELSSPSSFVCQVGGGGGVSGGVGVPFGARVAVAGVDDDTGRGEGSDAEAKEPPSGEVSPLKEALSKIDQLLYPLLEWLLSTIHGGHLHLLKEAEAIQGVSCKKQFVLTDTSAREECFQAMKREAAASSNGTGSFFAFHGSAPGNWHGILRLGIKNMSGSEYMSNGSVCGKGIYMGRTLGASLSYTLEVRRPVVRIAATPATAARPKATNRGIVAAISRAASRVFGRATTKASRAAASSTAANATGAAPAPAFVGSPSTQGAASGGRGGHGNRLNPPAVNALKAPPIVAVCEVIDRPEYKRNNRLLVIPDEHCVATRFLLIDPSRASLRLANVDLAAAAEARYASIHPAV</sequence>
<accession>D7FUS7</accession>
<evidence type="ECO:0000313" key="7">
    <source>
        <dbReference type="Proteomes" id="UP000002630"/>
    </source>
</evidence>
<dbReference type="GO" id="GO:0016757">
    <property type="term" value="F:glycosyltransferase activity"/>
    <property type="evidence" value="ECO:0007669"/>
    <property type="project" value="UniProtKB-KW"/>
</dbReference>
<dbReference type="AlphaFoldDB" id="D7FUS7"/>
<dbReference type="GO" id="GO:0016779">
    <property type="term" value="F:nucleotidyltransferase activity"/>
    <property type="evidence" value="ECO:0007669"/>
    <property type="project" value="UniProtKB-KW"/>
</dbReference>
<name>D7FUS7_ECTSI</name>
<organism evidence="6 7">
    <name type="scientific">Ectocarpus siliculosus</name>
    <name type="common">Brown alga</name>
    <name type="synonym">Conferva siliculosa</name>
    <dbReference type="NCBI Taxonomy" id="2880"/>
    <lineage>
        <taxon>Eukaryota</taxon>
        <taxon>Sar</taxon>
        <taxon>Stramenopiles</taxon>
        <taxon>Ochrophyta</taxon>
        <taxon>PX clade</taxon>
        <taxon>Phaeophyceae</taxon>
        <taxon>Ectocarpales</taxon>
        <taxon>Ectocarpaceae</taxon>
        <taxon>Ectocarpus</taxon>
    </lineage>
</organism>
<dbReference type="EMBL" id="FN649760">
    <property type="protein sequence ID" value="CBJ31733.1"/>
    <property type="molecule type" value="Genomic_DNA"/>
</dbReference>
<feature type="region of interest" description="Disordered" evidence="5">
    <location>
        <begin position="257"/>
        <end position="281"/>
    </location>
</feature>
<evidence type="ECO:0000256" key="3">
    <source>
        <dbReference type="ARBA" id="ARBA00022695"/>
    </source>
</evidence>
<dbReference type="Proteomes" id="UP000002630">
    <property type="component" value="Unassembled WGS sequence"/>
</dbReference>
<dbReference type="STRING" id="2880.D7FUS7"/>
<keyword evidence="2" id="KW-0808">Transferase</keyword>
<evidence type="ECO:0000256" key="1">
    <source>
        <dbReference type="ARBA" id="ARBA00022676"/>
    </source>
</evidence>
<dbReference type="InterPro" id="IPR051838">
    <property type="entry name" value="ARTD_PARP"/>
</dbReference>
<dbReference type="InParanoid" id="D7FUS7"/>
<feature type="compositionally biased region" description="Basic and acidic residues" evidence="5">
    <location>
        <begin position="260"/>
        <end position="275"/>
    </location>
</feature>
<dbReference type="OrthoDB" id="109543at2759"/>
<keyword evidence="1" id="KW-0328">Glycosyltransferase</keyword>
<reference evidence="6 7" key="1">
    <citation type="journal article" date="2010" name="Nature">
        <title>The Ectocarpus genome and the independent evolution of multicellularity in brown algae.</title>
        <authorList>
            <person name="Cock J.M."/>
            <person name="Sterck L."/>
            <person name="Rouze P."/>
            <person name="Scornet D."/>
            <person name="Allen A.E."/>
            <person name="Amoutzias G."/>
            <person name="Anthouard V."/>
            <person name="Artiguenave F."/>
            <person name="Aury J.M."/>
            <person name="Badger J.H."/>
            <person name="Beszteri B."/>
            <person name="Billiau K."/>
            <person name="Bonnet E."/>
            <person name="Bothwell J.H."/>
            <person name="Bowler C."/>
            <person name="Boyen C."/>
            <person name="Brownlee C."/>
            <person name="Carrano C.J."/>
            <person name="Charrier B."/>
            <person name="Cho G.Y."/>
            <person name="Coelho S.M."/>
            <person name="Collen J."/>
            <person name="Corre E."/>
            <person name="Da Silva C."/>
            <person name="Delage L."/>
            <person name="Delaroque N."/>
            <person name="Dittami S.M."/>
            <person name="Doulbeau S."/>
            <person name="Elias M."/>
            <person name="Farnham G."/>
            <person name="Gachon C.M."/>
            <person name="Gschloessl B."/>
            <person name="Heesch S."/>
            <person name="Jabbari K."/>
            <person name="Jubin C."/>
            <person name="Kawai H."/>
            <person name="Kimura K."/>
            <person name="Kloareg B."/>
            <person name="Kupper F.C."/>
            <person name="Lang D."/>
            <person name="Le Bail A."/>
            <person name="Leblanc C."/>
            <person name="Lerouge P."/>
            <person name="Lohr M."/>
            <person name="Lopez P.J."/>
            <person name="Martens C."/>
            <person name="Maumus F."/>
            <person name="Michel G."/>
            <person name="Miranda-Saavedra D."/>
            <person name="Morales J."/>
            <person name="Moreau H."/>
            <person name="Motomura T."/>
            <person name="Nagasato C."/>
            <person name="Napoli C.A."/>
            <person name="Nelson D.R."/>
            <person name="Nyvall-Collen P."/>
            <person name="Peters A.F."/>
            <person name="Pommier C."/>
            <person name="Potin P."/>
            <person name="Poulain J."/>
            <person name="Quesneville H."/>
            <person name="Read B."/>
            <person name="Rensing S.A."/>
            <person name="Ritter A."/>
            <person name="Rousvoal S."/>
            <person name="Samanta M."/>
            <person name="Samson G."/>
            <person name="Schroeder D.C."/>
            <person name="Segurens B."/>
            <person name="Strittmatter M."/>
            <person name="Tonon T."/>
            <person name="Tregear J.W."/>
            <person name="Valentin K."/>
            <person name="von Dassow P."/>
            <person name="Yamagishi T."/>
            <person name="Van de Peer Y."/>
            <person name="Wincker P."/>
        </authorList>
    </citation>
    <scope>NUCLEOTIDE SEQUENCE [LARGE SCALE GENOMIC DNA]</scope>
    <source>
        <strain evidence="7">Ec32 / CCAP1310/4</strain>
    </source>
</reference>
<keyword evidence="3" id="KW-0548">Nucleotidyltransferase</keyword>
<dbReference type="Gene3D" id="3.90.228.10">
    <property type="match status" value="1"/>
</dbReference>
<gene>
    <name evidence="6" type="ORF">Esi_0278_0043</name>
</gene>
<keyword evidence="7" id="KW-1185">Reference proteome</keyword>
<evidence type="ECO:0000313" key="6">
    <source>
        <dbReference type="EMBL" id="CBJ31733.1"/>
    </source>
</evidence>
<evidence type="ECO:0000256" key="5">
    <source>
        <dbReference type="SAM" id="MobiDB-lite"/>
    </source>
</evidence>
<dbReference type="PANTHER" id="PTHR21328">
    <property type="entry name" value="POLY ADP-RIBOSE POLYMERASE FAMILY, MEMBER PARP"/>
    <property type="match status" value="1"/>
</dbReference>
<feature type="region of interest" description="Disordered" evidence="5">
    <location>
        <begin position="469"/>
        <end position="499"/>
    </location>
</feature>
<evidence type="ECO:0000256" key="4">
    <source>
        <dbReference type="ARBA" id="ARBA00023027"/>
    </source>
</evidence>
<keyword evidence="4" id="KW-0520">NAD</keyword>